<dbReference type="Pfam" id="PF01048">
    <property type="entry name" value="PNP_UDP_1"/>
    <property type="match status" value="1"/>
</dbReference>
<dbReference type="NCBIfam" id="NF004079">
    <property type="entry name" value="PRK05584.1"/>
    <property type="match status" value="1"/>
</dbReference>
<comment type="caution">
    <text evidence="7">The sequence shown here is derived from an EMBL/GenBank/DDBJ whole genome shotgun (WGS) entry which is preliminary data.</text>
</comment>
<dbReference type="NCBIfam" id="NF011286">
    <property type="entry name" value="PRK14697.1"/>
    <property type="match status" value="1"/>
</dbReference>
<organism evidence="7 8">
    <name type="scientific">Robertmurraya mangrovi</name>
    <dbReference type="NCBI Taxonomy" id="3098077"/>
    <lineage>
        <taxon>Bacteria</taxon>
        <taxon>Bacillati</taxon>
        <taxon>Bacillota</taxon>
        <taxon>Bacilli</taxon>
        <taxon>Bacillales</taxon>
        <taxon>Bacillaceae</taxon>
        <taxon>Robertmurraya</taxon>
    </lineage>
</organism>
<dbReference type="NCBIfam" id="TIGR01704">
    <property type="entry name" value="MTA_SAH-Nsdase"/>
    <property type="match status" value="1"/>
</dbReference>
<dbReference type="PANTHER" id="PTHR46832:SF1">
    <property type="entry name" value="5'-METHYLTHIOADENOSINE_S-ADENOSYLHOMOCYSTEINE NUCLEOSIDASE"/>
    <property type="match status" value="1"/>
</dbReference>
<proteinExistence type="predicted"/>
<accession>A0ABU5IW60</accession>
<dbReference type="InterPro" id="IPR010049">
    <property type="entry name" value="MTA_SAH_Nsdase"/>
</dbReference>
<evidence type="ECO:0000256" key="3">
    <source>
        <dbReference type="ARBA" id="ARBA00022605"/>
    </source>
</evidence>
<protein>
    <recommendedName>
        <fullName evidence="2">adenosylhomocysteine nucleosidase</fullName>
        <ecNumber evidence="2">3.2.2.9</ecNumber>
    </recommendedName>
</protein>
<dbReference type="EMBL" id="JAXOFX010000003">
    <property type="protein sequence ID" value="MDZ5471346.1"/>
    <property type="molecule type" value="Genomic_DNA"/>
</dbReference>
<keyword evidence="7" id="KW-0326">Glycosidase</keyword>
<feature type="domain" description="Nucleoside phosphorylase" evidence="6">
    <location>
        <begin position="3"/>
        <end position="225"/>
    </location>
</feature>
<dbReference type="InterPro" id="IPR000845">
    <property type="entry name" value="Nucleoside_phosphorylase_d"/>
</dbReference>
<sequence>MSKIGIIGAMQIEIDLILDQMDVFEEFLFAGFPFYTGTLHGKSIVLTRCGVGKVNSAACTQIMVDRFQVDCIINTGIAGSLGKDISVCDMVISSDVTHHDVRKAQMKNLFPFQESFLANQNLIELAKKACESSDLKLTYHCGRIISGECFVSESHLKENLIQNYSPACVEMEGSSVGHVSFINQVPFVILRCISDNADEEASISYENFEKLAASQSAFIVNEMVRMM</sequence>
<dbReference type="PANTHER" id="PTHR46832">
    <property type="entry name" value="5'-METHYLTHIOADENOSINE/S-ADENOSYLHOMOCYSTEINE NUCLEOSIDASE"/>
    <property type="match status" value="1"/>
</dbReference>
<evidence type="ECO:0000313" key="8">
    <source>
        <dbReference type="Proteomes" id="UP001290455"/>
    </source>
</evidence>
<dbReference type="RefSeq" id="WP_322445644.1">
    <property type="nucleotide sequence ID" value="NZ_JAXOFX010000003.1"/>
</dbReference>
<evidence type="ECO:0000313" key="7">
    <source>
        <dbReference type="EMBL" id="MDZ5471346.1"/>
    </source>
</evidence>
<evidence type="ECO:0000256" key="5">
    <source>
        <dbReference type="ARBA" id="ARBA00023167"/>
    </source>
</evidence>
<evidence type="ECO:0000256" key="4">
    <source>
        <dbReference type="ARBA" id="ARBA00022801"/>
    </source>
</evidence>
<gene>
    <name evidence="7" type="ORF">SM124_06260</name>
</gene>
<dbReference type="CDD" id="cd09008">
    <property type="entry name" value="MTAN"/>
    <property type="match status" value="1"/>
</dbReference>
<keyword evidence="3" id="KW-0028">Amino-acid biosynthesis</keyword>
<keyword evidence="5" id="KW-0486">Methionine biosynthesis</keyword>
<comment type="pathway">
    <text evidence="1">Amino-acid biosynthesis; L-methionine biosynthesis via salvage pathway; S-methyl-5-thio-alpha-D-ribose 1-phosphate from S-methyl-5'-thioadenosine (hydrolase route): step 1/2.</text>
</comment>
<reference evidence="7 8" key="1">
    <citation type="submission" date="2023-11" db="EMBL/GenBank/DDBJ databases">
        <title>Bacillus jintuensis, isolated from a mudflat on the Beibu Gulf coast.</title>
        <authorList>
            <person name="Li M."/>
        </authorList>
    </citation>
    <scope>NUCLEOTIDE SEQUENCE [LARGE SCALE GENOMIC DNA]</scope>
    <source>
        <strain evidence="7 8">31A1R</strain>
    </source>
</reference>
<keyword evidence="4 7" id="KW-0378">Hydrolase</keyword>
<dbReference type="Proteomes" id="UP001290455">
    <property type="component" value="Unassembled WGS sequence"/>
</dbReference>
<dbReference type="GO" id="GO:0008782">
    <property type="term" value="F:adenosylhomocysteine nucleosidase activity"/>
    <property type="evidence" value="ECO:0007669"/>
    <property type="project" value="UniProtKB-EC"/>
</dbReference>
<evidence type="ECO:0000256" key="2">
    <source>
        <dbReference type="ARBA" id="ARBA00011974"/>
    </source>
</evidence>
<keyword evidence="8" id="KW-1185">Reference proteome</keyword>
<dbReference type="Gene3D" id="3.40.50.1580">
    <property type="entry name" value="Nucleoside phosphorylase domain"/>
    <property type="match status" value="1"/>
</dbReference>
<evidence type="ECO:0000259" key="6">
    <source>
        <dbReference type="Pfam" id="PF01048"/>
    </source>
</evidence>
<dbReference type="InterPro" id="IPR035994">
    <property type="entry name" value="Nucleoside_phosphorylase_sf"/>
</dbReference>
<dbReference type="SUPFAM" id="SSF53167">
    <property type="entry name" value="Purine and uridine phosphorylases"/>
    <property type="match status" value="1"/>
</dbReference>
<name>A0ABU5IW60_9BACI</name>
<evidence type="ECO:0000256" key="1">
    <source>
        <dbReference type="ARBA" id="ARBA00004945"/>
    </source>
</evidence>
<dbReference type="EC" id="3.2.2.9" evidence="2"/>